<evidence type="ECO:0000313" key="5">
    <source>
        <dbReference type="EMBL" id="BES85578.1"/>
    </source>
</evidence>
<dbReference type="InterPro" id="IPR050808">
    <property type="entry name" value="Phage_Integrase"/>
</dbReference>
<accession>A0AAN0MLT7</accession>
<comment type="similarity">
    <text evidence="1">Belongs to the 'phage' integrase family.</text>
</comment>
<evidence type="ECO:0000256" key="3">
    <source>
        <dbReference type="ARBA" id="ARBA00023172"/>
    </source>
</evidence>
<dbReference type="GO" id="GO:0003677">
    <property type="term" value="F:DNA binding"/>
    <property type="evidence" value="ECO:0007669"/>
    <property type="project" value="InterPro"/>
</dbReference>
<feature type="domain" description="Tyr recombinase" evidence="4">
    <location>
        <begin position="2"/>
        <end position="74"/>
    </location>
</feature>
<dbReference type="PANTHER" id="PTHR30629:SF9">
    <property type="entry name" value="PROTEIN INTB-RELATED"/>
    <property type="match status" value="1"/>
</dbReference>
<dbReference type="InterPro" id="IPR011010">
    <property type="entry name" value="DNA_brk_join_enz"/>
</dbReference>
<evidence type="ECO:0000256" key="1">
    <source>
        <dbReference type="ARBA" id="ARBA00008857"/>
    </source>
</evidence>
<keyword evidence="2" id="KW-0229">DNA integration</keyword>
<reference evidence="6" key="1">
    <citation type="journal article" date="2024" name="Int. J. Syst. Evol. Microbiol.">
        <title>Pectobacterium araliae sp. nov., a pathogen causing bacterial soft rot of Japanese angelica tree in Japan.</title>
        <authorList>
            <person name="Sawada H."/>
            <person name="Someya N."/>
            <person name="Morohoshi T."/>
            <person name="Ono M."/>
            <person name="Satou M."/>
        </authorList>
    </citation>
    <scope>NUCLEOTIDE SEQUENCE [LARGE SCALE GENOMIC DNA]</scope>
    <source>
        <strain evidence="6">MAFF 302110</strain>
    </source>
</reference>
<protein>
    <recommendedName>
        <fullName evidence="4">Tyr recombinase domain-containing protein</fullName>
    </recommendedName>
</protein>
<dbReference type="EMBL" id="AP028908">
    <property type="protein sequence ID" value="BES85578.1"/>
    <property type="molecule type" value="Genomic_DNA"/>
</dbReference>
<dbReference type="GO" id="GO:0015074">
    <property type="term" value="P:DNA integration"/>
    <property type="evidence" value="ECO:0007669"/>
    <property type="project" value="UniProtKB-KW"/>
</dbReference>
<sequence>MVPLSKQAIAILKELHAISGEHKLVFIGFSHADKPISENTINKALRVMGYDTKTEVCGHGFRTMACSALIESGLWSRDAVELQVRWATFLQNVAHIVQKSALIERILFFHSPIQSYHAATSLLPVYLSMAPRN</sequence>
<keyword evidence="3" id="KW-0233">DNA recombination</keyword>
<proteinExistence type="inferred from homology"/>
<name>A0AAN0MLT7_9GAMM</name>
<dbReference type="GO" id="GO:0006310">
    <property type="term" value="P:DNA recombination"/>
    <property type="evidence" value="ECO:0007669"/>
    <property type="project" value="UniProtKB-KW"/>
</dbReference>
<evidence type="ECO:0000256" key="2">
    <source>
        <dbReference type="ARBA" id="ARBA00022908"/>
    </source>
</evidence>
<dbReference type="PANTHER" id="PTHR30629">
    <property type="entry name" value="PROPHAGE INTEGRASE"/>
    <property type="match status" value="1"/>
</dbReference>
<dbReference type="AlphaFoldDB" id="A0AAN0MLT7"/>
<gene>
    <name evidence="5" type="ORF">PEC302110_26750</name>
</gene>
<keyword evidence="6" id="KW-1185">Reference proteome</keyword>
<organism evidence="5 6">
    <name type="scientific">Pectobacterium araliae</name>
    <dbReference type="NCBI Taxonomy" id="3073862"/>
    <lineage>
        <taxon>Bacteria</taxon>
        <taxon>Pseudomonadati</taxon>
        <taxon>Pseudomonadota</taxon>
        <taxon>Gammaproteobacteria</taxon>
        <taxon>Enterobacterales</taxon>
        <taxon>Pectobacteriaceae</taxon>
        <taxon>Pectobacterium</taxon>
    </lineage>
</organism>
<dbReference type="InterPro" id="IPR002104">
    <property type="entry name" value="Integrase_catalytic"/>
</dbReference>
<dbReference type="Proteomes" id="UP001377830">
    <property type="component" value="Chromosome"/>
</dbReference>
<dbReference type="InterPro" id="IPR013762">
    <property type="entry name" value="Integrase-like_cat_sf"/>
</dbReference>
<dbReference type="Pfam" id="PF00589">
    <property type="entry name" value="Phage_integrase"/>
    <property type="match status" value="1"/>
</dbReference>
<evidence type="ECO:0000313" key="6">
    <source>
        <dbReference type="Proteomes" id="UP001377830"/>
    </source>
</evidence>
<evidence type="ECO:0000259" key="4">
    <source>
        <dbReference type="Pfam" id="PF00589"/>
    </source>
</evidence>
<dbReference type="KEGG" id="parl:PEC302110_26750"/>
<dbReference type="Gene3D" id="1.10.443.10">
    <property type="entry name" value="Intergrase catalytic core"/>
    <property type="match status" value="1"/>
</dbReference>
<dbReference type="SUPFAM" id="SSF56349">
    <property type="entry name" value="DNA breaking-rejoining enzymes"/>
    <property type="match status" value="1"/>
</dbReference>